<sequence length="190" mass="20845">MSDVVFTASAVDDLRRIGPDAVSEVLKKIFLQLENPEAGYPLGGELTGFRKLVVGRNTWRVVYRITEDKSVEICEVRAVGERADAEVYAETTARVREAAADRPEIVRLGQVIERLGTLADRLRVGEAPPREPVPDWLADRLIYTVGMAREDVAALDLQGAVDCGLSTARSPIRSADPERAVRAAWTSDQA</sequence>
<dbReference type="GO" id="GO:0004519">
    <property type="term" value="F:endonuclease activity"/>
    <property type="evidence" value="ECO:0007669"/>
    <property type="project" value="UniProtKB-KW"/>
</dbReference>
<dbReference type="InterPro" id="IPR035093">
    <property type="entry name" value="RelE/ParE_toxin_dom_sf"/>
</dbReference>
<dbReference type="RefSeq" id="WP_241564621.1">
    <property type="nucleotide sequence ID" value="NZ_SAUN01000001.1"/>
</dbReference>
<evidence type="ECO:0000313" key="2">
    <source>
        <dbReference type="EMBL" id="RVX46609.1"/>
    </source>
</evidence>
<dbReference type="Gene3D" id="3.30.2310.20">
    <property type="entry name" value="RelE-like"/>
    <property type="match status" value="1"/>
</dbReference>
<dbReference type="SUPFAM" id="SSF143011">
    <property type="entry name" value="RelE-like"/>
    <property type="match status" value="1"/>
</dbReference>
<comment type="caution">
    <text evidence="2">The sequence shown here is derived from an EMBL/GenBank/DDBJ whole genome shotgun (WGS) entry which is preliminary data.</text>
</comment>
<dbReference type="Pfam" id="PF05016">
    <property type="entry name" value="ParE_toxin"/>
    <property type="match status" value="1"/>
</dbReference>
<keyword evidence="2" id="KW-0255">Endonuclease</keyword>
<dbReference type="AlphaFoldDB" id="A0A438MLU7"/>
<proteinExistence type="predicted"/>
<keyword evidence="2" id="KW-0378">Hydrolase</keyword>
<evidence type="ECO:0000313" key="3">
    <source>
        <dbReference type="Proteomes" id="UP000284824"/>
    </source>
</evidence>
<keyword evidence="2" id="KW-0540">Nuclease</keyword>
<keyword evidence="3" id="KW-1185">Reference proteome</keyword>
<organism evidence="2 3">
    <name type="scientific">Nonomuraea polychroma</name>
    <dbReference type="NCBI Taxonomy" id="46176"/>
    <lineage>
        <taxon>Bacteria</taxon>
        <taxon>Bacillati</taxon>
        <taxon>Actinomycetota</taxon>
        <taxon>Actinomycetes</taxon>
        <taxon>Streptosporangiales</taxon>
        <taxon>Streptosporangiaceae</taxon>
        <taxon>Nonomuraea</taxon>
    </lineage>
</organism>
<dbReference type="InterPro" id="IPR007712">
    <property type="entry name" value="RelE/ParE_toxin"/>
</dbReference>
<gene>
    <name evidence="2" type="ORF">EDD27_9499</name>
</gene>
<reference evidence="2 3" key="1">
    <citation type="submission" date="2019-01" db="EMBL/GenBank/DDBJ databases">
        <title>Sequencing the genomes of 1000 actinobacteria strains.</title>
        <authorList>
            <person name="Klenk H.-P."/>
        </authorList>
    </citation>
    <scope>NUCLEOTIDE SEQUENCE [LARGE SCALE GENOMIC DNA]</scope>
    <source>
        <strain evidence="2 3">DSM 43925</strain>
    </source>
</reference>
<accession>A0A438MLU7</accession>
<keyword evidence="1" id="KW-1277">Toxin-antitoxin system</keyword>
<dbReference type="EMBL" id="SAUN01000001">
    <property type="protein sequence ID" value="RVX46609.1"/>
    <property type="molecule type" value="Genomic_DNA"/>
</dbReference>
<evidence type="ECO:0000256" key="1">
    <source>
        <dbReference type="ARBA" id="ARBA00022649"/>
    </source>
</evidence>
<protein>
    <submittedName>
        <fullName evidence="2">mRNA-degrading endonuclease RelE of RelBE toxin-antitoxin system</fullName>
    </submittedName>
</protein>
<name>A0A438MLU7_9ACTN</name>
<dbReference type="Proteomes" id="UP000284824">
    <property type="component" value="Unassembled WGS sequence"/>
</dbReference>